<gene>
    <name evidence="2" type="ORF">IF1G_07719</name>
</gene>
<feature type="region of interest" description="Disordered" evidence="1">
    <location>
        <begin position="196"/>
        <end position="222"/>
    </location>
</feature>
<comment type="caution">
    <text evidence="2">The sequence shown here is derived from an EMBL/GenBank/DDBJ whole genome shotgun (WGS) entry which is preliminary data.</text>
</comment>
<name>A0A545VJ07_9HYPO</name>
<dbReference type="AlphaFoldDB" id="A0A545VJ07"/>
<evidence type="ECO:0000256" key="1">
    <source>
        <dbReference type="SAM" id="MobiDB-lite"/>
    </source>
</evidence>
<feature type="compositionally biased region" description="Acidic residues" evidence="1">
    <location>
        <begin position="169"/>
        <end position="180"/>
    </location>
</feature>
<feature type="region of interest" description="Disordered" evidence="1">
    <location>
        <begin position="238"/>
        <end position="257"/>
    </location>
</feature>
<dbReference type="Proteomes" id="UP000315783">
    <property type="component" value="Unassembled WGS sequence"/>
</dbReference>
<organism evidence="2 3">
    <name type="scientific">Cordyceps javanica</name>
    <dbReference type="NCBI Taxonomy" id="43265"/>
    <lineage>
        <taxon>Eukaryota</taxon>
        <taxon>Fungi</taxon>
        <taxon>Dikarya</taxon>
        <taxon>Ascomycota</taxon>
        <taxon>Pezizomycotina</taxon>
        <taxon>Sordariomycetes</taxon>
        <taxon>Hypocreomycetidae</taxon>
        <taxon>Hypocreales</taxon>
        <taxon>Cordycipitaceae</taxon>
        <taxon>Cordyceps</taxon>
    </lineage>
</organism>
<evidence type="ECO:0000313" key="2">
    <source>
        <dbReference type="EMBL" id="TQV93987.1"/>
    </source>
</evidence>
<protein>
    <submittedName>
        <fullName evidence="2">Uncharacterized protein</fullName>
    </submittedName>
</protein>
<feature type="region of interest" description="Disordered" evidence="1">
    <location>
        <begin position="25"/>
        <end position="117"/>
    </location>
</feature>
<sequence length="257" mass="29264">MPESKDEPTVSKNMLSFAPAPIFTAGWDHHRPAVPSPLSSSPLRASSPLGPQDRHDDADGSDSFALRQTQSSPIQPPKFKYAARATASRNPVLRRREDAQQQRRANFLRGVREKAEDKAWQRRDIEGQFLKTNWIADMDRLSHDAPELSEADIEDASSFQPESIWQQDDMGDQDMDDDDGMVDEYAEDAEVEALFSSYQQQQQQQQQMRSPTTRPISPFLSDDEYDDIFEELLSAKDIDQAMQTQQHADLADQMDME</sequence>
<keyword evidence="3" id="KW-1185">Reference proteome</keyword>
<dbReference type="EMBL" id="SPUK01000011">
    <property type="protein sequence ID" value="TQV93987.1"/>
    <property type="molecule type" value="Genomic_DNA"/>
</dbReference>
<reference evidence="2 3" key="1">
    <citation type="journal article" date="2019" name="Appl. Microbiol. Biotechnol.">
        <title>Genome sequence of Isaria javanica and comparative genome analysis insights into family S53 peptidase evolution in fungal entomopathogens.</title>
        <authorList>
            <person name="Lin R."/>
            <person name="Zhang X."/>
            <person name="Xin B."/>
            <person name="Zou M."/>
            <person name="Gao Y."/>
            <person name="Qin F."/>
            <person name="Hu Q."/>
            <person name="Xie B."/>
            <person name="Cheng X."/>
        </authorList>
    </citation>
    <scope>NUCLEOTIDE SEQUENCE [LARGE SCALE GENOMIC DNA]</scope>
    <source>
        <strain evidence="2 3">IJ1G</strain>
    </source>
</reference>
<dbReference type="OrthoDB" id="5279705at2759"/>
<dbReference type="STRING" id="43265.A0A545VJ07"/>
<proteinExistence type="predicted"/>
<feature type="compositionally biased region" description="Low complexity" evidence="1">
    <location>
        <begin position="36"/>
        <end position="51"/>
    </location>
</feature>
<accession>A0A545VJ07</accession>
<evidence type="ECO:0000313" key="3">
    <source>
        <dbReference type="Proteomes" id="UP000315783"/>
    </source>
</evidence>
<feature type="region of interest" description="Disordered" evidence="1">
    <location>
        <begin position="145"/>
        <end position="180"/>
    </location>
</feature>